<evidence type="ECO:0000256" key="5">
    <source>
        <dbReference type="ARBA" id="ARBA00022833"/>
    </source>
</evidence>
<evidence type="ECO:0000313" key="16">
    <source>
        <dbReference type="RefSeq" id="XP_011313303.1"/>
    </source>
</evidence>
<dbReference type="InterPro" id="IPR006612">
    <property type="entry name" value="THAP_Znf"/>
</dbReference>
<keyword evidence="4 12" id="KW-0863">Zinc-finger</keyword>
<evidence type="ECO:0000256" key="1">
    <source>
        <dbReference type="ARBA" id="ARBA00004642"/>
    </source>
</evidence>
<dbReference type="GO" id="GO:0043565">
    <property type="term" value="F:sequence-specific DNA binding"/>
    <property type="evidence" value="ECO:0007669"/>
    <property type="project" value="InterPro"/>
</dbReference>
<dbReference type="Proteomes" id="UP000694866">
    <property type="component" value="Unplaced"/>
</dbReference>
<keyword evidence="15" id="KW-1185">Reference proteome</keyword>
<evidence type="ECO:0000256" key="10">
    <source>
        <dbReference type="ARBA" id="ARBA00023242"/>
    </source>
</evidence>
<dbReference type="PANTHER" id="PTHR46600:SF1">
    <property type="entry name" value="THAP DOMAIN-CONTAINING PROTEIN 1"/>
    <property type="match status" value="1"/>
</dbReference>
<dbReference type="OrthoDB" id="7610085at2759"/>
<dbReference type="Pfam" id="PF05485">
    <property type="entry name" value="THAP"/>
    <property type="match status" value="1"/>
</dbReference>
<evidence type="ECO:0000256" key="9">
    <source>
        <dbReference type="ARBA" id="ARBA00023163"/>
    </source>
</evidence>
<accession>A0A9R1TQN6</accession>
<evidence type="ECO:0000313" key="15">
    <source>
        <dbReference type="Proteomes" id="UP000694866"/>
    </source>
</evidence>
<evidence type="ECO:0000256" key="8">
    <source>
        <dbReference type="ARBA" id="ARBA00023125"/>
    </source>
</evidence>
<dbReference type="KEGG" id="fas:105272777"/>
<name>A0A9R1TQN6_9HYME</name>
<dbReference type="SMART" id="SM00980">
    <property type="entry name" value="THAP"/>
    <property type="match status" value="1"/>
</dbReference>
<keyword evidence="11" id="KW-0131">Cell cycle</keyword>
<keyword evidence="5" id="KW-0862">Zinc</keyword>
<evidence type="ECO:0000256" key="7">
    <source>
        <dbReference type="ARBA" id="ARBA00023054"/>
    </source>
</evidence>
<dbReference type="GO" id="GO:0008270">
    <property type="term" value="F:zinc ion binding"/>
    <property type="evidence" value="ECO:0007669"/>
    <property type="project" value="UniProtKB-KW"/>
</dbReference>
<evidence type="ECO:0000256" key="12">
    <source>
        <dbReference type="PROSITE-ProRule" id="PRU00309"/>
    </source>
</evidence>
<dbReference type="GO" id="GO:0005654">
    <property type="term" value="C:nucleoplasm"/>
    <property type="evidence" value="ECO:0007669"/>
    <property type="project" value="UniProtKB-SubCell"/>
</dbReference>
<dbReference type="InterPro" id="IPR026516">
    <property type="entry name" value="THAP1/10"/>
</dbReference>
<sequence length="280" mass="32155">MSHCSFCKKRKEKYDHLSFHGFPTDESIRNQWIRNIDQPSWKPSSRDRLCSEHFEKECFEFKPNFNGSKTRLKKGSIPTIFERSKENEAMHMENISSNPKKRVKLSDDITADKFPLYRSPLRESSDNTSIRVQGMKPSILTAKNNVPLNPTSTLLASTTAQKSSNSTQSTQSHSAESTSQPICRQLTPAGLNQMFHGINNDHTYTAGTDSRKTNPEKKNKIAKLNKLTKQKYARACQKLERCKKIIENLRQVPELQNALREVLENNFQNIIYDDTVSMQN</sequence>
<organism evidence="15 16">
    <name type="scientific">Fopius arisanus</name>
    <dbReference type="NCBI Taxonomy" id="64838"/>
    <lineage>
        <taxon>Eukaryota</taxon>
        <taxon>Metazoa</taxon>
        <taxon>Ecdysozoa</taxon>
        <taxon>Arthropoda</taxon>
        <taxon>Hexapoda</taxon>
        <taxon>Insecta</taxon>
        <taxon>Pterygota</taxon>
        <taxon>Neoptera</taxon>
        <taxon>Endopterygota</taxon>
        <taxon>Hymenoptera</taxon>
        <taxon>Apocrita</taxon>
        <taxon>Ichneumonoidea</taxon>
        <taxon>Braconidae</taxon>
        <taxon>Opiinae</taxon>
        <taxon>Fopius</taxon>
    </lineage>
</organism>
<keyword evidence="3" id="KW-0479">Metal-binding</keyword>
<dbReference type="PROSITE" id="PS50950">
    <property type="entry name" value="ZF_THAP"/>
    <property type="match status" value="1"/>
</dbReference>
<evidence type="ECO:0000256" key="2">
    <source>
        <dbReference type="ARBA" id="ARBA00006177"/>
    </source>
</evidence>
<dbReference type="SMART" id="SM00692">
    <property type="entry name" value="DM3"/>
    <property type="match status" value="1"/>
</dbReference>
<dbReference type="AlphaFoldDB" id="A0A9R1TQN6"/>
<evidence type="ECO:0000256" key="4">
    <source>
        <dbReference type="ARBA" id="ARBA00022771"/>
    </source>
</evidence>
<feature type="domain" description="THAP-type" evidence="14">
    <location>
        <begin position="1"/>
        <end position="81"/>
    </location>
</feature>
<gene>
    <name evidence="16" type="primary">LOC105272777</name>
</gene>
<keyword evidence="8 12" id="KW-0238">DNA-binding</keyword>
<comment type="similarity">
    <text evidence="2">Belongs to the THAP1 family.</text>
</comment>
<keyword evidence="10" id="KW-0539">Nucleus</keyword>
<feature type="compositionally biased region" description="Low complexity" evidence="13">
    <location>
        <begin position="157"/>
        <end position="175"/>
    </location>
</feature>
<keyword evidence="7" id="KW-0175">Coiled coil</keyword>
<dbReference type="Gene3D" id="6.20.210.20">
    <property type="entry name" value="THAP domain"/>
    <property type="match status" value="1"/>
</dbReference>
<reference evidence="16" key="1">
    <citation type="submission" date="2025-08" db="UniProtKB">
        <authorList>
            <consortium name="RefSeq"/>
        </authorList>
    </citation>
    <scope>IDENTIFICATION</scope>
    <source>
        <strain evidence="16">USDA-PBARC FA_bdor</strain>
        <tissue evidence="16">Whole organism</tissue>
    </source>
</reference>
<evidence type="ECO:0000256" key="13">
    <source>
        <dbReference type="SAM" id="MobiDB-lite"/>
    </source>
</evidence>
<protein>
    <submittedName>
        <fullName evidence="16">THAP domain-containing protein 5-like</fullName>
    </submittedName>
</protein>
<dbReference type="InterPro" id="IPR038441">
    <property type="entry name" value="THAP_Znf_sf"/>
</dbReference>
<evidence type="ECO:0000256" key="6">
    <source>
        <dbReference type="ARBA" id="ARBA00023015"/>
    </source>
</evidence>
<evidence type="ECO:0000256" key="11">
    <source>
        <dbReference type="ARBA" id="ARBA00023306"/>
    </source>
</evidence>
<evidence type="ECO:0000256" key="3">
    <source>
        <dbReference type="ARBA" id="ARBA00022723"/>
    </source>
</evidence>
<dbReference type="RefSeq" id="XP_011313303.1">
    <property type="nucleotide sequence ID" value="XM_011315001.1"/>
</dbReference>
<dbReference type="SUPFAM" id="SSF57716">
    <property type="entry name" value="Glucocorticoid receptor-like (DNA-binding domain)"/>
    <property type="match status" value="1"/>
</dbReference>
<comment type="subcellular location">
    <subcellularLocation>
        <location evidence="1">Nucleus</location>
        <location evidence="1">Nucleoplasm</location>
    </subcellularLocation>
</comment>
<keyword evidence="9" id="KW-0804">Transcription</keyword>
<proteinExistence type="inferred from homology"/>
<keyword evidence="6" id="KW-0805">Transcription regulation</keyword>
<evidence type="ECO:0000259" key="14">
    <source>
        <dbReference type="PROSITE" id="PS50950"/>
    </source>
</evidence>
<dbReference type="PANTHER" id="PTHR46600">
    <property type="entry name" value="THAP DOMAIN-CONTAINING"/>
    <property type="match status" value="1"/>
</dbReference>
<dbReference type="GeneID" id="105272777"/>
<feature type="region of interest" description="Disordered" evidence="13">
    <location>
        <begin position="157"/>
        <end position="180"/>
    </location>
</feature>